<accession>A0ABT6Q591</accession>
<dbReference type="RefSeq" id="WP_281461743.1">
    <property type="nucleotide sequence ID" value="NZ_JASBAN010000001.1"/>
</dbReference>
<keyword evidence="1" id="KW-0732">Signal</keyword>
<protein>
    <submittedName>
        <fullName evidence="2">Uncharacterized protein</fullName>
    </submittedName>
</protein>
<organism evidence="2 3">
    <name type="scientific">Commensalibacter nepenthis</name>
    <dbReference type="NCBI Taxonomy" id="3043872"/>
    <lineage>
        <taxon>Bacteria</taxon>
        <taxon>Pseudomonadati</taxon>
        <taxon>Pseudomonadota</taxon>
        <taxon>Alphaproteobacteria</taxon>
        <taxon>Acetobacterales</taxon>
        <taxon>Acetobacteraceae</taxon>
    </lineage>
</organism>
<dbReference type="Proteomes" id="UP001431775">
    <property type="component" value="Unassembled WGS sequence"/>
</dbReference>
<dbReference type="PROSITE" id="PS51257">
    <property type="entry name" value="PROKAR_LIPOPROTEIN"/>
    <property type="match status" value="1"/>
</dbReference>
<dbReference type="EMBL" id="JASBAN010000001">
    <property type="protein sequence ID" value="MDI2112069.1"/>
    <property type="molecule type" value="Genomic_DNA"/>
</dbReference>
<proteinExistence type="predicted"/>
<keyword evidence="3" id="KW-1185">Reference proteome</keyword>
<sequence length="129" mass="14862">MNYKILITGLLTSVFISSACLAAGSNPLYSCKNVKALANKDEKSKSNFVFHTMPNYVGNSDVWRDDIEAKFAWINKYHAQSGRLLIFFVLNKMCNKLPSNYNPTKYPIEDMYFYAVDNTFKYLEKKDSE</sequence>
<evidence type="ECO:0000313" key="2">
    <source>
        <dbReference type="EMBL" id="MDI2112069.1"/>
    </source>
</evidence>
<evidence type="ECO:0000256" key="1">
    <source>
        <dbReference type="SAM" id="SignalP"/>
    </source>
</evidence>
<feature type="chain" id="PRO_5047177362" evidence="1">
    <location>
        <begin position="23"/>
        <end position="129"/>
    </location>
</feature>
<gene>
    <name evidence="2" type="ORF">QJV33_01995</name>
</gene>
<reference evidence="2" key="1">
    <citation type="submission" date="2023-05" db="EMBL/GenBank/DDBJ databases">
        <title>Whole genome sequence of Commensalibacter sp.</title>
        <authorList>
            <person name="Charoenyingcharoen P."/>
            <person name="Yukphan P."/>
        </authorList>
    </citation>
    <scope>NUCLEOTIDE SEQUENCE</scope>
    <source>
        <strain evidence="2">TBRC 10068</strain>
    </source>
</reference>
<evidence type="ECO:0000313" key="3">
    <source>
        <dbReference type="Proteomes" id="UP001431775"/>
    </source>
</evidence>
<comment type="caution">
    <text evidence="2">The sequence shown here is derived from an EMBL/GenBank/DDBJ whole genome shotgun (WGS) entry which is preliminary data.</text>
</comment>
<name>A0ABT6Q591_9PROT</name>
<feature type="signal peptide" evidence="1">
    <location>
        <begin position="1"/>
        <end position="22"/>
    </location>
</feature>